<keyword evidence="1" id="KW-1133">Transmembrane helix</keyword>
<reference evidence="2" key="1">
    <citation type="submission" date="2022-10" db="EMBL/GenBank/DDBJ databases">
        <authorList>
            <person name="Koch H."/>
        </authorList>
    </citation>
    <scope>NUCLEOTIDE SEQUENCE</scope>
    <source>
        <strain evidence="2">DNF</strain>
    </source>
</reference>
<feature type="transmembrane region" description="Helical" evidence="1">
    <location>
        <begin position="6"/>
        <end position="28"/>
    </location>
</feature>
<dbReference type="EMBL" id="OX365700">
    <property type="protein sequence ID" value="CAI4029899.1"/>
    <property type="molecule type" value="Genomic_DNA"/>
</dbReference>
<dbReference type="Proteomes" id="UP001179121">
    <property type="component" value="Chromosome"/>
</dbReference>
<keyword evidence="3" id="KW-1185">Reference proteome</keyword>
<evidence type="ECO:0000313" key="2">
    <source>
        <dbReference type="EMBL" id="CAI4029899.1"/>
    </source>
</evidence>
<keyword evidence="1" id="KW-0812">Transmembrane</keyword>
<gene>
    <name evidence="2" type="ORF">DNFV4_00319</name>
</gene>
<evidence type="ECO:0000256" key="1">
    <source>
        <dbReference type="SAM" id="Phobius"/>
    </source>
</evidence>
<dbReference type="KEGG" id="nti:DNFV4_00319"/>
<keyword evidence="1" id="KW-0472">Membrane</keyword>
<sequence>MDWNTFVTTLTATGFASAAFVFLAKFLSKHLLSMDLERFKADLKSINEKELERLRADLRIAAFQQETTFAKLHEKRAEAIAELYAKLVDAHSAIRIALIYGKGGQPDYYREALSKFRAFEDYFEPRKIYFPDGLCDLIEQLVIKLGLLQRFAGERAPDDLTQGIQDPKGFGAKILELDEPVKQIRHEIEHSFRNILGITEHQPVAKLAELEKRGILPKGR</sequence>
<accession>A0AA86T0X6</accession>
<name>A0AA86T0X6_9BACT</name>
<organism evidence="2 3">
    <name type="scientific">Nitrospira tepida</name>
    <dbReference type="NCBI Taxonomy" id="2973512"/>
    <lineage>
        <taxon>Bacteria</taxon>
        <taxon>Pseudomonadati</taxon>
        <taxon>Nitrospirota</taxon>
        <taxon>Nitrospiria</taxon>
        <taxon>Nitrospirales</taxon>
        <taxon>Nitrospiraceae</taxon>
        <taxon>Nitrospira</taxon>
    </lineage>
</organism>
<protein>
    <submittedName>
        <fullName evidence="2">Uncharacterized protein</fullName>
    </submittedName>
</protein>
<evidence type="ECO:0000313" key="3">
    <source>
        <dbReference type="Proteomes" id="UP001179121"/>
    </source>
</evidence>
<dbReference type="RefSeq" id="WP_289266917.1">
    <property type="nucleotide sequence ID" value="NZ_OX365700.1"/>
</dbReference>
<proteinExistence type="predicted"/>
<dbReference type="AlphaFoldDB" id="A0AA86T0X6"/>